<keyword evidence="3" id="KW-1185">Reference proteome</keyword>
<dbReference type="Gene3D" id="3.30.420.10">
    <property type="entry name" value="Ribonuclease H-like superfamily/Ribonuclease H"/>
    <property type="match status" value="1"/>
</dbReference>
<dbReference type="CDD" id="cd06222">
    <property type="entry name" value="RNase_H_like"/>
    <property type="match status" value="1"/>
</dbReference>
<evidence type="ECO:0000313" key="3">
    <source>
        <dbReference type="Proteomes" id="UP000436088"/>
    </source>
</evidence>
<name>A0A6A3BPU1_HIBSY</name>
<dbReference type="InterPro" id="IPR044730">
    <property type="entry name" value="RNase_H-like_dom_plant"/>
</dbReference>
<dbReference type="Pfam" id="PF13456">
    <property type="entry name" value="RVT_3"/>
    <property type="match status" value="1"/>
</dbReference>
<dbReference type="AlphaFoldDB" id="A0A6A3BPU1"/>
<dbReference type="Proteomes" id="UP000436088">
    <property type="component" value="Unassembled WGS sequence"/>
</dbReference>
<reference evidence="2" key="1">
    <citation type="submission" date="2019-09" db="EMBL/GenBank/DDBJ databases">
        <title>Draft genome information of white flower Hibiscus syriacus.</title>
        <authorList>
            <person name="Kim Y.-M."/>
        </authorList>
    </citation>
    <scope>NUCLEOTIDE SEQUENCE [LARGE SCALE GENOMIC DNA]</scope>
    <source>
        <strain evidence="2">YM2019G1</strain>
    </source>
</reference>
<organism evidence="2 3">
    <name type="scientific">Hibiscus syriacus</name>
    <name type="common">Rose of Sharon</name>
    <dbReference type="NCBI Taxonomy" id="106335"/>
    <lineage>
        <taxon>Eukaryota</taxon>
        <taxon>Viridiplantae</taxon>
        <taxon>Streptophyta</taxon>
        <taxon>Embryophyta</taxon>
        <taxon>Tracheophyta</taxon>
        <taxon>Spermatophyta</taxon>
        <taxon>Magnoliopsida</taxon>
        <taxon>eudicotyledons</taxon>
        <taxon>Gunneridae</taxon>
        <taxon>Pentapetalae</taxon>
        <taxon>rosids</taxon>
        <taxon>malvids</taxon>
        <taxon>Malvales</taxon>
        <taxon>Malvaceae</taxon>
        <taxon>Malvoideae</taxon>
        <taxon>Hibiscus</taxon>
    </lineage>
</organism>
<comment type="caution">
    <text evidence="2">The sequence shown here is derived from an EMBL/GenBank/DDBJ whole genome shotgun (WGS) entry which is preliminary data.</text>
</comment>
<dbReference type="InterPro" id="IPR002156">
    <property type="entry name" value="RNaseH_domain"/>
</dbReference>
<dbReference type="SUPFAM" id="SSF53098">
    <property type="entry name" value="Ribonuclease H-like"/>
    <property type="match status" value="1"/>
</dbReference>
<gene>
    <name evidence="2" type="ORF">F3Y22_tig00109983pilonHSYRG00023</name>
</gene>
<evidence type="ECO:0000313" key="2">
    <source>
        <dbReference type="EMBL" id="KAE8718966.1"/>
    </source>
</evidence>
<accession>A0A6A3BPU1</accession>
<protein>
    <recommendedName>
        <fullName evidence="1">RNase H type-1 domain-containing protein</fullName>
    </recommendedName>
</protein>
<dbReference type="InterPro" id="IPR012337">
    <property type="entry name" value="RNaseH-like_sf"/>
</dbReference>
<dbReference type="InterPro" id="IPR036397">
    <property type="entry name" value="RNaseH_sf"/>
</dbReference>
<dbReference type="GO" id="GO:0003676">
    <property type="term" value="F:nucleic acid binding"/>
    <property type="evidence" value="ECO:0007669"/>
    <property type="project" value="InterPro"/>
</dbReference>
<dbReference type="EMBL" id="VEPZ02000798">
    <property type="protein sequence ID" value="KAE8718966.1"/>
    <property type="molecule type" value="Genomic_DNA"/>
</dbReference>
<feature type="domain" description="RNase H type-1" evidence="1">
    <location>
        <begin position="50"/>
        <end position="109"/>
    </location>
</feature>
<evidence type="ECO:0000259" key="1">
    <source>
        <dbReference type="Pfam" id="PF13456"/>
    </source>
</evidence>
<dbReference type="GO" id="GO:0004523">
    <property type="term" value="F:RNA-DNA hybrid ribonuclease activity"/>
    <property type="evidence" value="ECO:0007669"/>
    <property type="project" value="InterPro"/>
</dbReference>
<dbReference type="PANTHER" id="PTHR47723:SF19">
    <property type="entry name" value="POLYNUCLEOTIDYL TRANSFERASE, RIBONUCLEASE H-LIKE SUPERFAMILY PROTEIN"/>
    <property type="match status" value="1"/>
</dbReference>
<proteinExistence type="predicted"/>
<dbReference type="InterPro" id="IPR053151">
    <property type="entry name" value="RNase_H-like"/>
</dbReference>
<dbReference type="PANTHER" id="PTHR47723">
    <property type="entry name" value="OS05G0353850 PROTEIN"/>
    <property type="match status" value="1"/>
</dbReference>
<sequence>MWARSKWSKSIVSINDFILSPMNASNLNAKAIRPLPGSWIAPPMGSLKMNVEAAVLRSCGAAGIGGILRDPSGACIMWFSRTIGSPDILSAELTAILEAGQLVSRLGIELRSKFQLKSDSLLAVRERNVDAHIYAKEGFKGGDSKKDLIRLVFD</sequence>